<gene>
    <name evidence="6" type="ORF">LZ11_00513</name>
</gene>
<evidence type="ECO:0000256" key="2">
    <source>
        <dbReference type="ARBA" id="ARBA00023239"/>
    </source>
</evidence>
<dbReference type="PANTHER" id="PTHR12128:SF66">
    <property type="entry name" value="4-HYDROXY-2-OXOGLUTARATE ALDOLASE, MITOCHONDRIAL"/>
    <property type="match status" value="1"/>
</dbReference>
<dbReference type="EMBL" id="VNHO01000004">
    <property type="protein sequence ID" value="TYP57854.1"/>
    <property type="molecule type" value="Genomic_DNA"/>
</dbReference>
<dbReference type="InterPro" id="IPR013785">
    <property type="entry name" value="Aldolase_TIM"/>
</dbReference>
<comment type="caution">
    <text evidence="6">The sequence shown here is derived from an EMBL/GenBank/DDBJ whole genome shotgun (WGS) entry which is preliminary data.</text>
</comment>
<dbReference type="PIRSF" id="PIRSF001365">
    <property type="entry name" value="DHDPS"/>
    <property type="match status" value="1"/>
</dbReference>
<dbReference type="GO" id="GO:0008840">
    <property type="term" value="F:4-hydroxy-tetrahydrodipicolinate synthase activity"/>
    <property type="evidence" value="ECO:0007669"/>
    <property type="project" value="TreeGrafter"/>
</dbReference>
<protein>
    <submittedName>
        <fullName evidence="6">4-hydroxy-2-oxoglutarate aldolase</fullName>
    </submittedName>
</protein>
<evidence type="ECO:0000313" key="7">
    <source>
        <dbReference type="Proteomes" id="UP000322294"/>
    </source>
</evidence>
<evidence type="ECO:0000256" key="5">
    <source>
        <dbReference type="PIRSR" id="PIRSR001365-2"/>
    </source>
</evidence>
<evidence type="ECO:0000256" key="1">
    <source>
        <dbReference type="ARBA" id="ARBA00007592"/>
    </source>
</evidence>
<reference evidence="6 7" key="1">
    <citation type="submission" date="2019-07" db="EMBL/GenBank/DDBJ databases">
        <title>Genomic Encyclopedia of Type Strains, Phase I: the one thousand microbial genomes (KMG-I) project.</title>
        <authorList>
            <person name="Kyrpides N."/>
        </authorList>
    </citation>
    <scope>NUCLEOTIDE SEQUENCE [LARGE SCALE GENOMIC DNA]</scope>
    <source>
        <strain evidence="6 7">DSM 16647</strain>
    </source>
</reference>
<dbReference type="SMART" id="SM01130">
    <property type="entry name" value="DHDPS"/>
    <property type="match status" value="1"/>
</dbReference>
<dbReference type="SUPFAM" id="SSF51569">
    <property type="entry name" value="Aldolase"/>
    <property type="match status" value="1"/>
</dbReference>
<evidence type="ECO:0000256" key="4">
    <source>
        <dbReference type="PIRSR" id="PIRSR001365-1"/>
    </source>
</evidence>
<name>A0A5S5AZQ3_9FIRM</name>
<comment type="similarity">
    <text evidence="1 3">Belongs to the DapA family.</text>
</comment>
<evidence type="ECO:0000313" key="6">
    <source>
        <dbReference type="EMBL" id="TYP57854.1"/>
    </source>
</evidence>
<dbReference type="Proteomes" id="UP000322294">
    <property type="component" value="Unassembled WGS sequence"/>
</dbReference>
<keyword evidence="7" id="KW-1185">Reference proteome</keyword>
<feature type="active site" description="Schiff-base intermediate with substrate" evidence="4">
    <location>
        <position position="170"/>
    </location>
</feature>
<dbReference type="OrthoDB" id="9771791at2"/>
<dbReference type="PANTHER" id="PTHR12128">
    <property type="entry name" value="DIHYDRODIPICOLINATE SYNTHASE"/>
    <property type="match status" value="1"/>
</dbReference>
<dbReference type="AlphaFoldDB" id="A0A5S5AZQ3"/>
<dbReference type="Pfam" id="PF00701">
    <property type="entry name" value="DHDPS"/>
    <property type="match status" value="1"/>
</dbReference>
<feature type="binding site" evidence="5">
    <location>
        <position position="212"/>
    </location>
    <ligand>
        <name>pyruvate</name>
        <dbReference type="ChEBI" id="CHEBI:15361"/>
    </ligand>
</feature>
<feature type="active site" description="Proton donor/acceptor" evidence="4">
    <location>
        <position position="141"/>
    </location>
</feature>
<accession>A0A5S5AZQ3</accession>
<dbReference type="CDD" id="cd00408">
    <property type="entry name" value="DHDPS-like"/>
    <property type="match status" value="1"/>
</dbReference>
<dbReference type="RefSeq" id="WP_148866332.1">
    <property type="nucleotide sequence ID" value="NZ_VNHO01000004.1"/>
</dbReference>
<dbReference type="InterPro" id="IPR002220">
    <property type="entry name" value="DapA-like"/>
</dbReference>
<keyword evidence="2 3" id="KW-0456">Lyase</keyword>
<dbReference type="Gene3D" id="3.20.20.70">
    <property type="entry name" value="Aldolase class I"/>
    <property type="match status" value="1"/>
</dbReference>
<sequence length="301" mass="33171">MSNEIKNKLTGVFIPVTTPFVNQKIDYSKLEANIHKWNASKVRGYMPLGSNGEFRSLTDEEAIKVVEVVVKNRAKDKTLIVGTGRESAWATIEFTKKVADMGIDFASVLTPHYFASKMNDDALIRFYTEVADKSPVPIMIYCVPKSANGVLISPKAISVLAQHPNIVGMKDSSKEKIENFINAVPEDAEFYVLSGSINKFLEGLQKGAVGGVLSMANYLPDLCCEIKELFNAGKYHEAEMLSNKLRKINERISGRGGVAAVKVAMNLVGYCGTEPRLPLLPLKENEVEEIKEVLKEEGLLA</sequence>
<proteinExistence type="inferred from homology"/>
<evidence type="ECO:0000256" key="3">
    <source>
        <dbReference type="PIRNR" id="PIRNR001365"/>
    </source>
</evidence>
<organism evidence="6 7">
    <name type="scientific">Thermosediminibacter litoriperuensis</name>
    <dbReference type="NCBI Taxonomy" id="291989"/>
    <lineage>
        <taxon>Bacteria</taxon>
        <taxon>Bacillati</taxon>
        <taxon>Bacillota</taxon>
        <taxon>Clostridia</taxon>
        <taxon>Thermosediminibacterales</taxon>
        <taxon>Thermosediminibacteraceae</taxon>
        <taxon>Thermosediminibacter</taxon>
    </lineage>
</organism>